<feature type="region of interest" description="Disordered" evidence="1">
    <location>
        <begin position="88"/>
        <end position="160"/>
    </location>
</feature>
<keyword evidence="2" id="KW-1185">Reference proteome</keyword>
<feature type="compositionally biased region" description="Polar residues" evidence="1">
    <location>
        <begin position="106"/>
        <end position="119"/>
    </location>
</feature>
<sequence>MKSFWKNNELDGCDIEVQIENPFEVEIEGKKGDFTVGHYATKDIDMSLSFVFYPTILQTPNQNNLSNSMMNGGLFGTQQRKILSPLHSTGATATPNLPNLTKIISPENTPKTSPSPQSISTTAKSTTPLTPTPAPASKPQKLSTSFTKDARRREKITKTL</sequence>
<accession>A0A914YAN4</accession>
<organism evidence="2 3">
    <name type="scientific">Panagrolaimus superbus</name>
    <dbReference type="NCBI Taxonomy" id="310955"/>
    <lineage>
        <taxon>Eukaryota</taxon>
        <taxon>Metazoa</taxon>
        <taxon>Ecdysozoa</taxon>
        <taxon>Nematoda</taxon>
        <taxon>Chromadorea</taxon>
        <taxon>Rhabditida</taxon>
        <taxon>Tylenchina</taxon>
        <taxon>Panagrolaimomorpha</taxon>
        <taxon>Panagrolaimoidea</taxon>
        <taxon>Panagrolaimidae</taxon>
        <taxon>Panagrolaimus</taxon>
    </lineage>
</organism>
<dbReference type="WBParaSite" id="PSU_v2.g14561.t1">
    <property type="protein sequence ID" value="PSU_v2.g14561.t1"/>
    <property type="gene ID" value="PSU_v2.g14561"/>
</dbReference>
<name>A0A914YAN4_9BILA</name>
<evidence type="ECO:0000313" key="3">
    <source>
        <dbReference type="WBParaSite" id="PSU_v2.g14561.t1"/>
    </source>
</evidence>
<evidence type="ECO:0000256" key="1">
    <source>
        <dbReference type="SAM" id="MobiDB-lite"/>
    </source>
</evidence>
<reference evidence="3" key="1">
    <citation type="submission" date="2022-11" db="UniProtKB">
        <authorList>
            <consortium name="WormBaseParasite"/>
        </authorList>
    </citation>
    <scope>IDENTIFICATION</scope>
</reference>
<proteinExistence type="predicted"/>
<dbReference type="Proteomes" id="UP000887577">
    <property type="component" value="Unplaced"/>
</dbReference>
<evidence type="ECO:0000313" key="2">
    <source>
        <dbReference type="Proteomes" id="UP000887577"/>
    </source>
</evidence>
<protein>
    <submittedName>
        <fullName evidence="3">Uncharacterized protein</fullName>
    </submittedName>
</protein>
<dbReference type="AlphaFoldDB" id="A0A914YAN4"/>
<feature type="compositionally biased region" description="Polar residues" evidence="1">
    <location>
        <begin position="88"/>
        <end position="99"/>
    </location>
</feature>
<feature type="compositionally biased region" description="Low complexity" evidence="1">
    <location>
        <begin position="120"/>
        <end position="129"/>
    </location>
</feature>